<feature type="domain" description="CusB-like beta-barrel" evidence="3">
    <location>
        <begin position="234"/>
        <end position="310"/>
    </location>
</feature>
<dbReference type="GO" id="GO:0060003">
    <property type="term" value="P:copper ion export"/>
    <property type="evidence" value="ECO:0007669"/>
    <property type="project" value="TreeGrafter"/>
</dbReference>
<dbReference type="InterPro" id="IPR006143">
    <property type="entry name" value="RND_pump_MFP"/>
</dbReference>
<keyword evidence="2" id="KW-0813">Transport</keyword>
<keyword evidence="6" id="KW-1185">Reference proteome</keyword>
<dbReference type="SUPFAM" id="SSF111369">
    <property type="entry name" value="HlyD-like secretion proteins"/>
    <property type="match status" value="1"/>
</dbReference>
<evidence type="ECO:0000259" key="4">
    <source>
        <dbReference type="Pfam" id="PF25973"/>
    </source>
</evidence>
<evidence type="ECO:0000313" key="6">
    <source>
        <dbReference type="Proteomes" id="UP000568106"/>
    </source>
</evidence>
<dbReference type="Gene3D" id="2.40.420.20">
    <property type="match status" value="1"/>
</dbReference>
<dbReference type="AlphaFoldDB" id="A0A7W8IIQ3"/>
<dbReference type="InterPro" id="IPR058647">
    <property type="entry name" value="BSH_CzcB-like"/>
</dbReference>
<evidence type="ECO:0000259" key="3">
    <source>
        <dbReference type="Pfam" id="PF25954"/>
    </source>
</evidence>
<dbReference type="PANTHER" id="PTHR30097">
    <property type="entry name" value="CATION EFFLUX SYSTEM PROTEIN CUSB"/>
    <property type="match status" value="1"/>
</dbReference>
<comment type="similarity">
    <text evidence="1">Belongs to the membrane fusion protein (MFP) (TC 8.A.1) family.</text>
</comment>
<proteinExistence type="inferred from homology"/>
<dbReference type="NCBIfam" id="TIGR01730">
    <property type="entry name" value="RND_mfp"/>
    <property type="match status" value="1"/>
</dbReference>
<dbReference type="Gene3D" id="2.40.30.170">
    <property type="match status" value="1"/>
</dbReference>
<dbReference type="EMBL" id="JACHDY010000003">
    <property type="protein sequence ID" value="MBB5317882.1"/>
    <property type="molecule type" value="Genomic_DNA"/>
</dbReference>
<name>A0A7W8IIQ3_9BACT</name>
<dbReference type="PROSITE" id="PS51257">
    <property type="entry name" value="PROKAR_LIPOPROTEIN"/>
    <property type="match status" value="1"/>
</dbReference>
<feature type="domain" description="CzcB-like barrel-sandwich hybrid" evidence="4">
    <location>
        <begin position="85"/>
        <end position="230"/>
    </location>
</feature>
<dbReference type="GO" id="GO:0015679">
    <property type="term" value="P:plasma membrane copper ion transport"/>
    <property type="evidence" value="ECO:0007669"/>
    <property type="project" value="TreeGrafter"/>
</dbReference>
<dbReference type="GO" id="GO:0030288">
    <property type="term" value="C:outer membrane-bounded periplasmic space"/>
    <property type="evidence" value="ECO:0007669"/>
    <property type="project" value="TreeGrafter"/>
</dbReference>
<dbReference type="GO" id="GO:0046914">
    <property type="term" value="F:transition metal ion binding"/>
    <property type="evidence" value="ECO:0007669"/>
    <property type="project" value="TreeGrafter"/>
</dbReference>
<dbReference type="InterPro" id="IPR058792">
    <property type="entry name" value="Beta-barrel_RND_2"/>
</dbReference>
<evidence type="ECO:0000313" key="5">
    <source>
        <dbReference type="EMBL" id="MBB5317882.1"/>
    </source>
</evidence>
<gene>
    <name evidence="5" type="ORF">HDF09_002568</name>
</gene>
<dbReference type="Pfam" id="PF25973">
    <property type="entry name" value="BSH_CzcB"/>
    <property type="match status" value="1"/>
</dbReference>
<sequence length="382" mass="40511">MSSISFRHPAPLLFCFGACLLAGCSAKPSDPKSEAPPAAVVQPDADPNLIHVDHPDQFTLTAATDYAATSTIQVTGTVNPDISRTIPVISIASGRVVEVHARIGDYVKKGQLLMDVQSTDVSGAFGSYLKAVNDERLAKVQLDRAKILNDKGAIPNSQVEIAQNAEEDAKAALSASEEQLRVLGVDKNHPAATVKVYAPSSGFIIAQNVTNAAAAGVTYAGSANAFTIADLSHVWIICDVYENDLPTVRLGQKADIRLTAYPDRVLTGVVSDIGAVLDPQIRTAKIRIQVENPNTLMRVGMFATASIHGKTLQTHVQVPATAVLHLHDRDWVYTPAGDGKFRRVLVRGGGSLPGNMQEIVSGLNAGQQVVTNALALQNTADQ</sequence>
<dbReference type="GO" id="GO:0022857">
    <property type="term" value="F:transmembrane transporter activity"/>
    <property type="evidence" value="ECO:0007669"/>
    <property type="project" value="InterPro"/>
</dbReference>
<dbReference type="Gene3D" id="1.10.287.470">
    <property type="entry name" value="Helix hairpin bin"/>
    <property type="match status" value="1"/>
</dbReference>
<dbReference type="GO" id="GO:0016020">
    <property type="term" value="C:membrane"/>
    <property type="evidence" value="ECO:0007669"/>
    <property type="project" value="InterPro"/>
</dbReference>
<dbReference type="FunFam" id="2.40.30.170:FF:000010">
    <property type="entry name" value="Efflux RND transporter periplasmic adaptor subunit"/>
    <property type="match status" value="1"/>
</dbReference>
<accession>A0A7W8IIQ3</accession>
<evidence type="ECO:0000256" key="1">
    <source>
        <dbReference type="ARBA" id="ARBA00009477"/>
    </source>
</evidence>
<dbReference type="Gene3D" id="2.40.50.100">
    <property type="match status" value="1"/>
</dbReference>
<organism evidence="5 6">
    <name type="scientific">Tunturiibacter empetritectus</name>
    <dbReference type="NCBI Taxonomy" id="3069691"/>
    <lineage>
        <taxon>Bacteria</taxon>
        <taxon>Pseudomonadati</taxon>
        <taxon>Acidobacteriota</taxon>
        <taxon>Terriglobia</taxon>
        <taxon>Terriglobales</taxon>
        <taxon>Acidobacteriaceae</taxon>
        <taxon>Tunturiibacter</taxon>
    </lineage>
</organism>
<dbReference type="InterPro" id="IPR051909">
    <property type="entry name" value="MFP_Cation_Efflux"/>
</dbReference>
<evidence type="ECO:0000256" key="2">
    <source>
        <dbReference type="ARBA" id="ARBA00022448"/>
    </source>
</evidence>
<dbReference type="PANTHER" id="PTHR30097:SF4">
    <property type="entry name" value="SLR6042 PROTEIN"/>
    <property type="match status" value="1"/>
</dbReference>
<comment type="caution">
    <text evidence="5">The sequence shown here is derived from an EMBL/GenBank/DDBJ whole genome shotgun (WGS) entry which is preliminary data.</text>
</comment>
<protein>
    <submittedName>
        <fullName evidence="5">Cobalt-zinc-cadmium efflux system membrane fusion protein</fullName>
    </submittedName>
</protein>
<dbReference type="Proteomes" id="UP000568106">
    <property type="component" value="Unassembled WGS sequence"/>
</dbReference>
<reference evidence="5" key="1">
    <citation type="submission" date="2020-08" db="EMBL/GenBank/DDBJ databases">
        <title>Genomic Encyclopedia of Type Strains, Phase IV (KMG-V): Genome sequencing to study the core and pangenomes of soil and plant-associated prokaryotes.</title>
        <authorList>
            <person name="Whitman W."/>
        </authorList>
    </citation>
    <scope>NUCLEOTIDE SEQUENCE [LARGE SCALE GENOMIC DNA]</scope>
    <source>
        <strain evidence="5">M8UP27</strain>
    </source>
</reference>
<dbReference type="Pfam" id="PF25954">
    <property type="entry name" value="Beta-barrel_RND_2"/>
    <property type="match status" value="1"/>
</dbReference>